<feature type="compositionally biased region" description="Basic and acidic residues" evidence="1">
    <location>
        <begin position="1"/>
        <end position="15"/>
    </location>
</feature>
<evidence type="ECO:0000259" key="3">
    <source>
        <dbReference type="Pfam" id="PF20237"/>
    </source>
</evidence>
<feature type="region of interest" description="Disordered" evidence="1">
    <location>
        <begin position="1"/>
        <end position="27"/>
    </location>
</feature>
<keyword evidence="2" id="KW-1133">Transmembrane helix</keyword>
<evidence type="ECO:0000313" key="4">
    <source>
        <dbReference type="EMBL" id="KAG5660865.1"/>
    </source>
</evidence>
<feature type="domain" description="DUF6594" evidence="3">
    <location>
        <begin position="138"/>
        <end position="392"/>
    </location>
</feature>
<accession>A0A9P7H8A5</accession>
<feature type="transmembrane region" description="Helical" evidence="2">
    <location>
        <begin position="324"/>
        <end position="346"/>
    </location>
</feature>
<proteinExistence type="predicted"/>
<name>A0A9P7H8A5_9HYPO</name>
<dbReference type="EMBL" id="JAGPUO010000008">
    <property type="protein sequence ID" value="KAG5660865.1"/>
    <property type="molecule type" value="Genomic_DNA"/>
</dbReference>
<dbReference type="PANTHER" id="PTHR34502">
    <property type="entry name" value="DUF6594 DOMAIN-CONTAINING PROTEIN-RELATED"/>
    <property type="match status" value="1"/>
</dbReference>
<evidence type="ECO:0000313" key="5">
    <source>
        <dbReference type="Proteomes" id="UP000782241"/>
    </source>
</evidence>
<comment type="caution">
    <text evidence="4">The sequence shown here is derived from an EMBL/GenBank/DDBJ whole genome shotgun (WGS) entry which is preliminary data.</text>
</comment>
<dbReference type="Proteomes" id="UP000782241">
    <property type="component" value="Unassembled WGS sequence"/>
</dbReference>
<reference evidence="4" key="1">
    <citation type="submission" date="2021-04" db="EMBL/GenBank/DDBJ databases">
        <title>Draft genome of Fusarium avenaceum strain F156N33, isolated from an atmospheric sample in Virginia.</title>
        <authorList>
            <person name="Yang S."/>
            <person name="Vinatzer B.A."/>
            <person name="Coleman J."/>
        </authorList>
    </citation>
    <scope>NUCLEOTIDE SEQUENCE</scope>
    <source>
        <strain evidence="4">F156N33</strain>
    </source>
</reference>
<keyword evidence="2" id="KW-0812">Transmembrane</keyword>
<keyword evidence="2" id="KW-0472">Membrane</keyword>
<dbReference type="AlphaFoldDB" id="A0A9P7H8A5"/>
<gene>
    <name evidence="4" type="ORF">KAF25_002508</name>
</gene>
<dbReference type="InterPro" id="IPR046529">
    <property type="entry name" value="DUF6594"/>
</dbReference>
<feature type="transmembrane region" description="Helical" evidence="2">
    <location>
        <begin position="352"/>
        <end position="373"/>
    </location>
</feature>
<keyword evidence="5" id="KW-1185">Reference proteome</keyword>
<dbReference type="PANTHER" id="PTHR34502:SF5">
    <property type="entry name" value="DUF6594 DOMAIN-CONTAINING PROTEIN"/>
    <property type="match status" value="1"/>
</dbReference>
<sequence>MTDIENSRGRTKPEDDSSDEEEPVRFRPRVKPYANKVDWPQEPLYVVGEVVYVLFPGQTQPAGPYIIVSSHFESATYEIKRQDTGQKHPAPVSEGQLRVMTASGMPQFVNRQQNHMPCIAGHHIKSNPHKVESFPRGYPSLAAFLSSDKEFTVFRCFSRLHTRVLLHKQDELAQLEQRLDELDEEDSRNNSYRLLTNRHRGGDQDRQVLLGEIERKLNEYNTLFQSLRVHLEGPELEESQIENIRNWMDGRKPIVYAETSFLDDWGDLRRPNYSTDRGGLEDLIDRCSSLPNMQGIYKFLSLFDPSPRSDDPEMKLLKASRLIAVSRALATILAVATLVIPIGVLYIVQAVPIRLCIIAAFTAVFSSALCCLTSSRTYELFSATAAYCAVMVVFVGSLPGS</sequence>
<dbReference type="Pfam" id="PF20237">
    <property type="entry name" value="DUF6594"/>
    <property type="match status" value="1"/>
</dbReference>
<feature type="transmembrane region" description="Helical" evidence="2">
    <location>
        <begin position="380"/>
        <end position="398"/>
    </location>
</feature>
<protein>
    <recommendedName>
        <fullName evidence="3">DUF6594 domain-containing protein</fullName>
    </recommendedName>
</protein>
<organism evidence="4 5">
    <name type="scientific">Fusarium avenaceum</name>
    <dbReference type="NCBI Taxonomy" id="40199"/>
    <lineage>
        <taxon>Eukaryota</taxon>
        <taxon>Fungi</taxon>
        <taxon>Dikarya</taxon>
        <taxon>Ascomycota</taxon>
        <taxon>Pezizomycotina</taxon>
        <taxon>Sordariomycetes</taxon>
        <taxon>Hypocreomycetidae</taxon>
        <taxon>Hypocreales</taxon>
        <taxon>Nectriaceae</taxon>
        <taxon>Fusarium</taxon>
        <taxon>Fusarium tricinctum species complex</taxon>
    </lineage>
</organism>
<evidence type="ECO:0000256" key="1">
    <source>
        <dbReference type="SAM" id="MobiDB-lite"/>
    </source>
</evidence>
<evidence type="ECO:0000256" key="2">
    <source>
        <dbReference type="SAM" id="Phobius"/>
    </source>
</evidence>